<dbReference type="OrthoDB" id="1295045at2759"/>
<reference evidence="1" key="1">
    <citation type="journal article" date="2013" name="PLoS ONE">
        <title>Direct detection of alternative open reading frames translation products in human significantly expands the proteome.</title>
        <authorList>
            <person name="Vanderperre B."/>
            <person name="Lucier J.-F."/>
            <person name="Motard J."/>
            <person name="Tremblay G."/>
            <person name="Vanderperre S."/>
            <person name="Wisztorski M."/>
            <person name="Salzet M."/>
            <person name="Boisvert F.-M."/>
            <person name="Roucou X."/>
        </authorList>
    </citation>
    <scope>NUCLEOTIDE SEQUENCE</scope>
</reference>
<name>L8EA98_HUMAN</name>
<dbReference type="ChiTaRS" id="PCTP">
    <property type="organism name" value="human"/>
</dbReference>
<protein>
    <submittedName>
        <fullName evidence="1">Alternative protein PCTP</fullName>
    </submittedName>
</protein>
<dbReference type="EMBL" id="HF584169">
    <property type="protein sequence ID" value="CCQ43666.1"/>
    <property type="molecule type" value="Genomic_DNA"/>
</dbReference>
<dbReference type="AlphaFoldDB" id="L8EA98"/>
<sequence>MSLEVPPGSATWKCLWKSTHHCSAFPCCFCLQRPTHYHILSKHVCLTSSSLVCFLSRSPHPGLGCLLLQFNMGQTRETFACLLLGGEVFSREHDHSIVQFYGDGWAEGHNKI</sequence>
<proteinExistence type="predicted"/>
<gene>
    <name evidence="1" type="primary">PCTP</name>
</gene>
<accession>L8EA98</accession>
<evidence type="ECO:0000313" key="1">
    <source>
        <dbReference type="EMBL" id="CCQ43666.1"/>
    </source>
</evidence>
<organism evidence="1">
    <name type="scientific">Homo sapiens</name>
    <name type="common">Human</name>
    <dbReference type="NCBI Taxonomy" id="9606"/>
    <lineage>
        <taxon>Eukaryota</taxon>
        <taxon>Metazoa</taxon>
        <taxon>Chordata</taxon>
        <taxon>Craniata</taxon>
        <taxon>Vertebrata</taxon>
        <taxon>Euteleostomi</taxon>
        <taxon>Mammalia</taxon>
        <taxon>Eutheria</taxon>
        <taxon>Euarchontoglires</taxon>
        <taxon>Primates</taxon>
        <taxon>Haplorrhini</taxon>
        <taxon>Catarrhini</taxon>
        <taxon>Hominidae</taxon>
        <taxon>Homo</taxon>
    </lineage>
</organism>